<feature type="region of interest" description="Disordered" evidence="1">
    <location>
        <begin position="108"/>
        <end position="161"/>
    </location>
</feature>
<protein>
    <submittedName>
        <fullName evidence="2">Uncharacterized protein</fullName>
    </submittedName>
</protein>
<keyword evidence="3" id="KW-1185">Reference proteome</keyword>
<name>A0A8H7DP64_9AGAR</name>
<gene>
    <name evidence="2" type="ORF">MSAN_00258600</name>
</gene>
<feature type="compositionally biased region" description="Pro residues" evidence="1">
    <location>
        <begin position="144"/>
        <end position="158"/>
    </location>
</feature>
<dbReference type="Proteomes" id="UP000623467">
    <property type="component" value="Unassembled WGS sequence"/>
</dbReference>
<feature type="region of interest" description="Disordered" evidence="1">
    <location>
        <begin position="22"/>
        <end position="45"/>
    </location>
</feature>
<evidence type="ECO:0000313" key="2">
    <source>
        <dbReference type="EMBL" id="KAF7378326.1"/>
    </source>
</evidence>
<evidence type="ECO:0000256" key="1">
    <source>
        <dbReference type="SAM" id="MobiDB-lite"/>
    </source>
</evidence>
<feature type="region of interest" description="Disordered" evidence="1">
    <location>
        <begin position="173"/>
        <end position="204"/>
    </location>
</feature>
<dbReference type="OrthoDB" id="2507336at2759"/>
<dbReference type="EMBL" id="JACAZH010000001">
    <property type="protein sequence ID" value="KAF7378326.1"/>
    <property type="molecule type" value="Genomic_DNA"/>
</dbReference>
<proteinExistence type="predicted"/>
<organism evidence="2 3">
    <name type="scientific">Mycena sanguinolenta</name>
    <dbReference type="NCBI Taxonomy" id="230812"/>
    <lineage>
        <taxon>Eukaryota</taxon>
        <taxon>Fungi</taxon>
        <taxon>Dikarya</taxon>
        <taxon>Basidiomycota</taxon>
        <taxon>Agaricomycotina</taxon>
        <taxon>Agaricomycetes</taxon>
        <taxon>Agaricomycetidae</taxon>
        <taxon>Agaricales</taxon>
        <taxon>Marasmiineae</taxon>
        <taxon>Mycenaceae</taxon>
        <taxon>Mycena</taxon>
    </lineage>
</organism>
<accession>A0A8H7DP64</accession>
<sequence>MYPNRPGLRNCLASWLPRCLRSPSSPPSQMTSSNNKNQPGGPKYINDFSKALAGEVKILLAEVGKLRDEKRALQFEIAELMSIKAKHSAEGVYASGWVPYRSLRLKRPPAPEPPAAPPAPAPGGWRTVHAPRAPRPRKVLMPAAAPPPPPPPPAPAPELPAWAQWRPNPLLVPATAAGPSVVTPPPRSGLFGEYHHSSASRACD</sequence>
<comment type="caution">
    <text evidence="2">The sequence shown here is derived from an EMBL/GenBank/DDBJ whole genome shotgun (WGS) entry which is preliminary data.</text>
</comment>
<feature type="compositionally biased region" description="Pro residues" evidence="1">
    <location>
        <begin position="108"/>
        <end position="121"/>
    </location>
</feature>
<reference evidence="2" key="1">
    <citation type="submission" date="2020-05" db="EMBL/GenBank/DDBJ databases">
        <title>Mycena genomes resolve the evolution of fungal bioluminescence.</title>
        <authorList>
            <person name="Tsai I.J."/>
        </authorList>
    </citation>
    <scope>NUCLEOTIDE SEQUENCE</scope>
    <source>
        <strain evidence="2">160909Yilan</strain>
    </source>
</reference>
<dbReference type="AlphaFoldDB" id="A0A8H7DP64"/>
<evidence type="ECO:0000313" key="3">
    <source>
        <dbReference type="Proteomes" id="UP000623467"/>
    </source>
</evidence>